<dbReference type="GO" id="GO:0001228">
    <property type="term" value="F:DNA-binding transcription activator activity, RNA polymerase II-specific"/>
    <property type="evidence" value="ECO:0007669"/>
    <property type="project" value="TreeGrafter"/>
</dbReference>
<dbReference type="InterPro" id="IPR046347">
    <property type="entry name" value="bZIP_sf"/>
</dbReference>
<evidence type="ECO:0000313" key="6">
    <source>
        <dbReference type="EMBL" id="KAF2498750.1"/>
    </source>
</evidence>
<evidence type="ECO:0000256" key="2">
    <source>
        <dbReference type="ARBA" id="ARBA00023242"/>
    </source>
</evidence>
<evidence type="ECO:0000256" key="1">
    <source>
        <dbReference type="ARBA" id="ARBA00004123"/>
    </source>
</evidence>
<dbReference type="InterPro" id="IPR004827">
    <property type="entry name" value="bZIP"/>
</dbReference>
<feature type="compositionally biased region" description="Low complexity" evidence="4">
    <location>
        <begin position="46"/>
        <end position="65"/>
    </location>
</feature>
<organism evidence="6 7">
    <name type="scientific">Lophium mytilinum</name>
    <dbReference type="NCBI Taxonomy" id="390894"/>
    <lineage>
        <taxon>Eukaryota</taxon>
        <taxon>Fungi</taxon>
        <taxon>Dikarya</taxon>
        <taxon>Ascomycota</taxon>
        <taxon>Pezizomycotina</taxon>
        <taxon>Dothideomycetes</taxon>
        <taxon>Pleosporomycetidae</taxon>
        <taxon>Mytilinidiales</taxon>
        <taxon>Mytilinidiaceae</taxon>
        <taxon>Lophium</taxon>
    </lineage>
</organism>
<evidence type="ECO:0000259" key="5">
    <source>
        <dbReference type="PROSITE" id="PS50217"/>
    </source>
</evidence>
<feature type="domain" description="BZIP" evidence="5">
    <location>
        <begin position="105"/>
        <end position="164"/>
    </location>
</feature>
<dbReference type="PROSITE" id="PS50217">
    <property type="entry name" value="BZIP"/>
    <property type="match status" value="1"/>
</dbReference>
<proteinExistence type="predicted"/>
<dbReference type="Pfam" id="PF00170">
    <property type="entry name" value="bZIP_1"/>
    <property type="match status" value="1"/>
</dbReference>
<keyword evidence="3" id="KW-0175">Coiled coil</keyword>
<dbReference type="Proteomes" id="UP000799750">
    <property type="component" value="Unassembled WGS sequence"/>
</dbReference>
<dbReference type="Gene3D" id="1.20.5.170">
    <property type="match status" value="1"/>
</dbReference>
<feature type="region of interest" description="Disordered" evidence="4">
    <location>
        <begin position="35"/>
        <end position="119"/>
    </location>
</feature>
<dbReference type="EMBL" id="MU004185">
    <property type="protein sequence ID" value="KAF2498750.1"/>
    <property type="molecule type" value="Genomic_DNA"/>
</dbReference>
<dbReference type="GO" id="GO:0090575">
    <property type="term" value="C:RNA polymerase II transcription regulator complex"/>
    <property type="evidence" value="ECO:0007669"/>
    <property type="project" value="TreeGrafter"/>
</dbReference>
<keyword evidence="2" id="KW-0539">Nucleus</keyword>
<sequence length="198" mass="21955">MMTSYYSGPWPVSSGFLSTSGAPLGMHSQYPYEAISNSSQGLPYPSLSSRQGSESSEGLSGSGSEAQPFGKSLQSPFRTMSDTTSATSERIDEQHASTIDGIVTEKRRERNRQSQRAFRERKEAKIRELEVKVQDLTKKSEDMESANAVLKTECNRLRALVALLMGGDDRAAREEPDDEQAKRATRLKRLLDLLEGME</sequence>
<dbReference type="GO" id="GO:0000976">
    <property type="term" value="F:transcription cis-regulatory region binding"/>
    <property type="evidence" value="ECO:0007669"/>
    <property type="project" value="InterPro"/>
</dbReference>
<name>A0A6A6R487_9PEZI</name>
<dbReference type="PANTHER" id="PTHR40621">
    <property type="entry name" value="TRANSCRIPTION FACTOR KAPC-RELATED"/>
    <property type="match status" value="1"/>
</dbReference>
<dbReference type="SUPFAM" id="SSF57959">
    <property type="entry name" value="Leucine zipper domain"/>
    <property type="match status" value="1"/>
</dbReference>
<evidence type="ECO:0000256" key="4">
    <source>
        <dbReference type="SAM" id="MobiDB-lite"/>
    </source>
</evidence>
<reference evidence="6" key="1">
    <citation type="journal article" date="2020" name="Stud. Mycol.">
        <title>101 Dothideomycetes genomes: a test case for predicting lifestyles and emergence of pathogens.</title>
        <authorList>
            <person name="Haridas S."/>
            <person name="Albert R."/>
            <person name="Binder M."/>
            <person name="Bloem J."/>
            <person name="Labutti K."/>
            <person name="Salamov A."/>
            <person name="Andreopoulos B."/>
            <person name="Baker S."/>
            <person name="Barry K."/>
            <person name="Bills G."/>
            <person name="Bluhm B."/>
            <person name="Cannon C."/>
            <person name="Castanera R."/>
            <person name="Culley D."/>
            <person name="Daum C."/>
            <person name="Ezra D."/>
            <person name="Gonzalez J."/>
            <person name="Henrissat B."/>
            <person name="Kuo A."/>
            <person name="Liang C."/>
            <person name="Lipzen A."/>
            <person name="Lutzoni F."/>
            <person name="Magnuson J."/>
            <person name="Mondo S."/>
            <person name="Nolan M."/>
            <person name="Ohm R."/>
            <person name="Pangilinan J."/>
            <person name="Park H.-J."/>
            <person name="Ramirez L."/>
            <person name="Alfaro M."/>
            <person name="Sun H."/>
            <person name="Tritt A."/>
            <person name="Yoshinaga Y."/>
            <person name="Zwiers L.-H."/>
            <person name="Turgeon B."/>
            <person name="Goodwin S."/>
            <person name="Spatafora J."/>
            <person name="Crous P."/>
            <person name="Grigoriev I."/>
        </authorList>
    </citation>
    <scope>NUCLEOTIDE SEQUENCE</scope>
    <source>
        <strain evidence="6">CBS 269.34</strain>
    </source>
</reference>
<feature type="coiled-coil region" evidence="3">
    <location>
        <begin position="119"/>
        <end position="153"/>
    </location>
</feature>
<dbReference type="OrthoDB" id="3639912at2759"/>
<protein>
    <recommendedName>
        <fullName evidence="5">BZIP domain-containing protein</fullName>
    </recommendedName>
</protein>
<comment type="subcellular location">
    <subcellularLocation>
        <location evidence="1">Nucleus</location>
    </subcellularLocation>
</comment>
<dbReference type="PROSITE" id="PS00036">
    <property type="entry name" value="BZIP_BASIC"/>
    <property type="match status" value="1"/>
</dbReference>
<gene>
    <name evidence="6" type="ORF">BU16DRAFT_303878</name>
</gene>
<dbReference type="AlphaFoldDB" id="A0A6A6R487"/>
<feature type="compositionally biased region" description="Basic and acidic residues" evidence="4">
    <location>
        <begin position="103"/>
        <end position="119"/>
    </location>
</feature>
<dbReference type="InterPro" id="IPR050936">
    <property type="entry name" value="AP-1-like"/>
</dbReference>
<dbReference type="CDD" id="cd14688">
    <property type="entry name" value="bZIP_YAP"/>
    <property type="match status" value="1"/>
</dbReference>
<dbReference type="PANTHER" id="PTHR40621:SF6">
    <property type="entry name" value="AP-1-LIKE TRANSCRIPTION FACTOR YAP1-RELATED"/>
    <property type="match status" value="1"/>
</dbReference>
<keyword evidence="7" id="KW-1185">Reference proteome</keyword>
<dbReference type="SMART" id="SM00338">
    <property type="entry name" value="BRLZ"/>
    <property type="match status" value="1"/>
</dbReference>
<feature type="compositionally biased region" description="Polar residues" evidence="4">
    <location>
        <begin position="72"/>
        <end position="88"/>
    </location>
</feature>
<accession>A0A6A6R487</accession>
<evidence type="ECO:0000256" key="3">
    <source>
        <dbReference type="SAM" id="Coils"/>
    </source>
</evidence>
<evidence type="ECO:0000313" key="7">
    <source>
        <dbReference type="Proteomes" id="UP000799750"/>
    </source>
</evidence>